<dbReference type="InterPro" id="IPR001789">
    <property type="entry name" value="Sig_transdc_resp-reg_receiver"/>
</dbReference>
<dbReference type="Pfam" id="PF00072">
    <property type="entry name" value="Response_reg"/>
    <property type="match status" value="1"/>
</dbReference>
<dbReference type="Proteomes" id="UP000480178">
    <property type="component" value="Chromosome"/>
</dbReference>
<dbReference type="Gene3D" id="3.40.50.2300">
    <property type="match status" value="1"/>
</dbReference>
<evidence type="ECO:0000256" key="1">
    <source>
        <dbReference type="PROSITE-ProRule" id="PRU00169"/>
    </source>
</evidence>
<dbReference type="PROSITE" id="PS50110">
    <property type="entry name" value="RESPONSE_REGULATORY"/>
    <property type="match status" value="1"/>
</dbReference>
<dbReference type="AlphaFoldDB" id="A0A6C0GJD3"/>
<protein>
    <submittedName>
        <fullName evidence="4">Response regulator transcription factor</fullName>
    </submittedName>
</protein>
<dbReference type="PROSITE" id="PS50930">
    <property type="entry name" value="HTH_LYTTR"/>
    <property type="match status" value="1"/>
</dbReference>
<evidence type="ECO:0000259" key="2">
    <source>
        <dbReference type="PROSITE" id="PS50110"/>
    </source>
</evidence>
<dbReference type="InterPro" id="IPR011006">
    <property type="entry name" value="CheY-like_superfamily"/>
</dbReference>
<feature type="modified residue" description="4-aspartylphosphate" evidence="1">
    <location>
        <position position="54"/>
    </location>
</feature>
<dbReference type="PANTHER" id="PTHR37299:SF1">
    <property type="entry name" value="STAGE 0 SPORULATION PROTEIN A HOMOLOG"/>
    <property type="match status" value="1"/>
</dbReference>
<evidence type="ECO:0000259" key="3">
    <source>
        <dbReference type="PROSITE" id="PS50930"/>
    </source>
</evidence>
<keyword evidence="5" id="KW-1185">Reference proteome</keyword>
<dbReference type="Gene3D" id="2.40.50.1020">
    <property type="entry name" value="LytTr DNA-binding domain"/>
    <property type="match status" value="1"/>
</dbReference>
<organism evidence="4 5">
    <name type="scientific">Rhodocytophaga rosea</name>
    <dbReference type="NCBI Taxonomy" id="2704465"/>
    <lineage>
        <taxon>Bacteria</taxon>
        <taxon>Pseudomonadati</taxon>
        <taxon>Bacteroidota</taxon>
        <taxon>Cytophagia</taxon>
        <taxon>Cytophagales</taxon>
        <taxon>Rhodocytophagaceae</taxon>
        <taxon>Rhodocytophaga</taxon>
    </lineage>
</organism>
<feature type="domain" description="HTH LytTR-type" evidence="3">
    <location>
        <begin position="143"/>
        <end position="246"/>
    </location>
</feature>
<dbReference type="RefSeq" id="WP_162443936.1">
    <property type="nucleotide sequence ID" value="NZ_CP048222.1"/>
</dbReference>
<accession>A0A6C0GJD3</accession>
<name>A0A6C0GJD3_9BACT</name>
<dbReference type="KEGG" id="rhoz:GXP67_15340"/>
<dbReference type="PANTHER" id="PTHR37299">
    <property type="entry name" value="TRANSCRIPTIONAL REGULATOR-RELATED"/>
    <property type="match status" value="1"/>
</dbReference>
<evidence type="ECO:0000313" key="5">
    <source>
        <dbReference type="Proteomes" id="UP000480178"/>
    </source>
</evidence>
<sequence>MRAILIDDEPDNIQLLALQLGRHCPEVEVVGQYTDSAEGLKAIRTLKPALVFLDIEMPVMNGFQLLEKIGEISFAIIFITAYDQYAVKAFRFSALDYLLKPVDTIDLVAAVRKAEQYNKVNPAQLELLRQHYTLSGNNHPQRIALPHAHGLVFADIRQIIYCESDSNYTRCYLENGEQYLVSKTLGDVQEVLEPHDFIRVHRQYLVNLSHIQKLIKGEGIYLLLSNGKSIPVARQQKEKLLERFGWL</sequence>
<proteinExistence type="predicted"/>
<reference evidence="4 5" key="1">
    <citation type="submission" date="2020-01" db="EMBL/GenBank/DDBJ databases">
        <authorList>
            <person name="Kim M.K."/>
        </authorList>
    </citation>
    <scope>NUCLEOTIDE SEQUENCE [LARGE SCALE GENOMIC DNA]</scope>
    <source>
        <strain evidence="4 5">172606-1</strain>
    </source>
</reference>
<dbReference type="SMART" id="SM00448">
    <property type="entry name" value="REC"/>
    <property type="match status" value="1"/>
</dbReference>
<feature type="domain" description="Response regulatory" evidence="2">
    <location>
        <begin position="2"/>
        <end position="115"/>
    </location>
</feature>
<dbReference type="SUPFAM" id="SSF52172">
    <property type="entry name" value="CheY-like"/>
    <property type="match status" value="1"/>
</dbReference>
<dbReference type="Pfam" id="PF04397">
    <property type="entry name" value="LytTR"/>
    <property type="match status" value="1"/>
</dbReference>
<dbReference type="GO" id="GO:0003677">
    <property type="term" value="F:DNA binding"/>
    <property type="evidence" value="ECO:0007669"/>
    <property type="project" value="InterPro"/>
</dbReference>
<dbReference type="InterPro" id="IPR046947">
    <property type="entry name" value="LytR-like"/>
</dbReference>
<keyword evidence="1" id="KW-0597">Phosphoprotein</keyword>
<dbReference type="InterPro" id="IPR007492">
    <property type="entry name" value="LytTR_DNA-bd_dom"/>
</dbReference>
<dbReference type="GO" id="GO:0000156">
    <property type="term" value="F:phosphorelay response regulator activity"/>
    <property type="evidence" value="ECO:0007669"/>
    <property type="project" value="InterPro"/>
</dbReference>
<evidence type="ECO:0000313" key="4">
    <source>
        <dbReference type="EMBL" id="QHT67914.1"/>
    </source>
</evidence>
<gene>
    <name evidence="4" type="ORF">GXP67_15340</name>
</gene>
<dbReference type="EMBL" id="CP048222">
    <property type="protein sequence ID" value="QHT67914.1"/>
    <property type="molecule type" value="Genomic_DNA"/>
</dbReference>
<dbReference type="SMART" id="SM00850">
    <property type="entry name" value="LytTR"/>
    <property type="match status" value="1"/>
</dbReference>